<keyword evidence="3" id="KW-0274">FAD</keyword>
<dbReference type="InterPro" id="IPR016166">
    <property type="entry name" value="FAD-bd_PCMH"/>
</dbReference>
<dbReference type="Proteomes" id="UP000015531">
    <property type="component" value="Unassembled WGS sequence"/>
</dbReference>
<dbReference type="Gene3D" id="3.30.465.10">
    <property type="match status" value="1"/>
</dbReference>
<evidence type="ECO:0000256" key="1">
    <source>
        <dbReference type="ARBA" id="ARBA00001974"/>
    </source>
</evidence>
<dbReference type="SUPFAM" id="SSF56176">
    <property type="entry name" value="FAD-binding/transporter-associated domain-like"/>
    <property type="match status" value="1"/>
</dbReference>
<dbReference type="PROSITE" id="PS51387">
    <property type="entry name" value="FAD_PCMH"/>
    <property type="match status" value="1"/>
</dbReference>
<evidence type="ECO:0000256" key="3">
    <source>
        <dbReference type="ARBA" id="ARBA00022827"/>
    </source>
</evidence>
<dbReference type="InterPro" id="IPR016167">
    <property type="entry name" value="FAD-bd_PCMH_sub1"/>
</dbReference>
<dbReference type="InterPro" id="IPR016164">
    <property type="entry name" value="FAD-linked_Oxase-like_C"/>
</dbReference>
<dbReference type="PANTHER" id="PTHR11748">
    <property type="entry name" value="D-LACTATE DEHYDROGENASE"/>
    <property type="match status" value="1"/>
</dbReference>
<dbReference type="Pfam" id="PF02913">
    <property type="entry name" value="FAD-oxidase_C"/>
    <property type="match status" value="1"/>
</dbReference>
<sequence length="475" mass="50899">MLIDFPKGIATSTDAKALSAFARDEDVTGVHIPRAIARPADEDQVVEMVLWANSKQVPLVPVSSTGARRRGDTVPAVAGAVIMDLSSMNALIHADGRDKIAIIEPGVTFGAVDDLLRPYGLRALRPLLPRAGKSVLASHLEREPLLNPGVHWDVADPFGGTCAILGTGDRVLTGSAAVEGSLSKQLQRGHRHMVAPGPAAIDLLRVLQGAQGTLGIMTWGAVYCEPVPQAEQSWFISSDRLRPLVDLARELTHRRVGTALFIANGQQIRLMAGRGMTLPHPANWTLFVTVAGDQHRPSEKVAWQNSDLARCASNLGALMSDALGAIGADAFAEQLRRSNEANYKSRAGSTYTELFFLQSSSRTAATVERALDHLTALDAGPDPAIYIQPVIQGVSTHVDFTWTDVDVKAAEKARQLVIETSRNSGAFFSRPYGAWKDMAFEQGRSVKGMLATTKALLDPNGILNPGQIPYASAIA</sequence>
<dbReference type="eggNOG" id="COG0277">
    <property type="taxonomic scope" value="Bacteria"/>
</dbReference>
<evidence type="ECO:0000256" key="4">
    <source>
        <dbReference type="ARBA" id="ARBA00023002"/>
    </source>
</evidence>
<accession>T0H997</accession>
<dbReference type="InterPro" id="IPR004113">
    <property type="entry name" value="FAD-bd_oxidored_4_C"/>
</dbReference>
<dbReference type="GO" id="GO:0016491">
    <property type="term" value="F:oxidoreductase activity"/>
    <property type="evidence" value="ECO:0007669"/>
    <property type="project" value="UniProtKB-KW"/>
</dbReference>
<dbReference type="EMBL" id="ATDP01000101">
    <property type="protein sequence ID" value="EQB12866.1"/>
    <property type="molecule type" value="Genomic_DNA"/>
</dbReference>
<dbReference type="PATRIC" id="fig|1331060.3.peg.3670"/>
<reference evidence="6 7" key="1">
    <citation type="journal article" date="2013" name="Genome Announc.">
        <title>Draft Genome Sequence of Sphingobium lactosutens Strain DS20T, Isolated from a Hexachlorocyclohexane Dumpsite.</title>
        <authorList>
            <person name="Kumar R."/>
            <person name="Dwivedi V."/>
            <person name="Negi V."/>
            <person name="Khurana J.P."/>
            <person name="Lal R."/>
        </authorList>
    </citation>
    <scope>NUCLEOTIDE SEQUENCE [LARGE SCALE GENOMIC DNA]</scope>
    <source>
        <strain evidence="6 7">DS20</strain>
    </source>
</reference>
<comment type="caution">
    <text evidence="6">The sequence shown here is derived from an EMBL/GenBank/DDBJ whole genome shotgun (WGS) entry which is preliminary data.</text>
</comment>
<evidence type="ECO:0000313" key="6">
    <source>
        <dbReference type="EMBL" id="EQB12866.1"/>
    </source>
</evidence>
<evidence type="ECO:0000313" key="7">
    <source>
        <dbReference type="Proteomes" id="UP000015531"/>
    </source>
</evidence>
<protein>
    <recommendedName>
        <fullName evidence="5">FAD-binding PCMH-type domain-containing protein</fullName>
    </recommendedName>
</protein>
<dbReference type="Gene3D" id="3.30.43.10">
    <property type="entry name" value="Uridine Diphospho-n-acetylenolpyruvylglucosamine Reductase, domain 2"/>
    <property type="match status" value="1"/>
</dbReference>
<evidence type="ECO:0000256" key="2">
    <source>
        <dbReference type="ARBA" id="ARBA00022630"/>
    </source>
</evidence>
<keyword evidence="7" id="KW-1185">Reference proteome</keyword>
<evidence type="ECO:0000259" key="5">
    <source>
        <dbReference type="PROSITE" id="PS51387"/>
    </source>
</evidence>
<name>T0H997_9SPHN</name>
<dbReference type="SUPFAM" id="SSF55103">
    <property type="entry name" value="FAD-linked oxidases, C-terminal domain"/>
    <property type="match status" value="1"/>
</dbReference>
<dbReference type="GO" id="GO:0071949">
    <property type="term" value="F:FAD binding"/>
    <property type="evidence" value="ECO:0007669"/>
    <property type="project" value="InterPro"/>
</dbReference>
<dbReference type="InterPro" id="IPR016169">
    <property type="entry name" value="FAD-bd_PCMH_sub2"/>
</dbReference>
<keyword evidence="2" id="KW-0285">Flavoprotein</keyword>
<gene>
    <name evidence="6" type="ORF">RLDS_19005</name>
</gene>
<dbReference type="Pfam" id="PF01565">
    <property type="entry name" value="FAD_binding_4"/>
    <property type="match status" value="1"/>
</dbReference>
<keyword evidence="4" id="KW-0560">Oxidoreductase</keyword>
<dbReference type="InterPro" id="IPR006094">
    <property type="entry name" value="Oxid_FAD_bind_N"/>
</dbReference>
<comment type="cofactor">
    <cofactor evidence="1">
        <name>FAD</name>
        <dbReference type="ChEBI" id="CHEBI:57692"/>
    </cofactor>
</comment>
<feature type="domain" description="FAD-binding PCMH-type" evidence="5">
    <location>
        <begin position="29"/>
        <end position="227"/>
    </location>
</feature>
<proteinExistence type="predicted"/>
<dbReference type="AlphaFoldDB" id="T0H997"/>
<organism evidence="6 7">
    <name type="scientific">Sphingobium lactosutens DS20</name>
    <dbReference type="NCBI Taxonomy" id="1331060"/>
    <lineage>
        <taxon>Bacteria</taxon>
        <taxon>Pseudomonadati</taxon>
        <taxon>Pseudomonadota</taxon>
        <taxon>Alphaproteobacteria</taxon>
        <taxon>Sphingomonadales</taxon>
        <taxon>Sphingomonadaceae</taxon>
        <taxon>Sphingobium</taxon>
    </lineage>
</organism>
<dbReference type="InterPro" id="IPR036318">
    <property type="entry name" value="FAD-bd_PCMH-like_sf"/>
</dbReference>